<gene>
    <name evidence="1" type="ORF">PoB_004003300</name>
</gene>
<dbReference type="InterPro" id="IPR053134">
    <property type="entry name" value="RNA-dir_DNA_polymerase"/>
</dbReference>
<dbReference type="Gene3D" id="3.30.70.270">
    <property type="match status" value="1"/>
</dbReference>
<accession>A0AAV4B441</accession>
<evidence type="ECO:0000313" key="1">
    <source>
        <dbReference type="EMBL" id="GFO13528.1"/>
    </source>
</evidence>
<sequence>MSPVAVVKKKDAPNLICFDYKRLNKLTVLDPHPKMLHADMFLGVENDRYSSKIKLSKTCWQIPVRQQDIPKTVFVTMDCHHEFLRMPFWMMNLRAIVIHAMRMLVRGMDYVVEYVDDLSVHTPTWEDYVRTPRELFKRLQRANFTERPTKSNIGTRRLSFLVILEREQSAFWTRT</sequence>
<dbReference type="EMBL" id="BLXT01004491">
    <property type="protein sequence ID" value="GFO13528.1"/>
    <property type="molecule type" value="Genomic_DNA"/>
</dbReference>
<dbReference type="SUPFAM" id="SSF56672">
    <property type="entry name" value="DNA/RNA polymerases"/>
    <property type="match status" value="1"/>
</dbReference>
<dbReference type="AlphaFoldDB" id="A0AAV4B441"/>
<dbReference type="Gene3D" id="3.10.10.10">
    <property type="entry name" value="HIV Type 1 Reverse Transcriptase, subunit A, domain 1"/>
    <property type="match status" value="1"/>
</dbReference>
<dbReference type="CDD" id="cd01647">
    <property type="entry name" value="RT_LTR"/>
    <property type="match status" value="1"/>
</dbReference>
<comment type="caution">
    <text evidence="1">The sequence shown here is derived from an EMBL/GenBank/DDBJ whole genome shotgun (WGS) entry which is preliminary data.</text>
</comment>
<protein>
    <submittedName>
        <fullName evidence="1">Zinc finger protein</fullName>
    </submittedName>
</protein>
<dbReference type="Proteomes" id="UP000735302">
    <property type="component" value="Unassembled WGS sequence"/>
</dbReference>
<organism evidence="1 2">
    <name type="scientific">Plakobranchus ocellatus</name>
    <dbReference type="NCBI Taxonomy" id="259542"/>
    <lineage>
        <taxon>Eukaryota</taxon>
        <taxon>Metazoa</taxon>
        <taxon>Spiralia</taxon>
        <taxon>Lophotrochozoa</taxon>
        <taxon>Mollusca</taxon>
        <taxon>Gastropoda</taxon>
        <taxon>Heterobranchia</taxon>
        <taxon>Euthyneura</taxon>
        <taxon>Panpulmonata</taxon>
        <taxon>Sacoglossa</taxon>
        <taxon>Placobranchoidea</taxon>
        <taxon>Plakobranchidae</taxon>
        <taxon>Plakobranchus</taxon>
    </lineage>
</organism>
<dbReference type="PANTHER" id="PTHR24559:SF444">
    <property type="entry name" value="REVERSE TRANSCRIPTASE DOMAIN-CONTAINING PROTEIN"/>
    <property type="match status" value="1"/>
</dbReference>
<dbReference type="InterPro" id="IPR043502">
    <property type="entry name" value="DNA/RNA_pol_sf"/>
</dbReference>
<reference evidence="1 2" key="1">
    <citation type="journal article" date="2021" name="Elife">
        <title>Chloroplast acquisition without the gene transfer in kleptoplastic sea slugs, Plakobranchus ocellatus.</title>
        <authorList>
            <person name="Maeda T."/>
            <person name="Takahashi S."/>
            <person name="Yoshida T."/>
            <person name="Shimamura S."/>
            <person name="Takaki Y."/>
            <person name="Nagai Y."/>
            <person name="Toyoda A."/>
            <person name="Suzuki Y."/>
            <person name="Arimoto A."/>
            <person name="Ishii H."/>
            <person name="Satoh N."/>
            <person name="Nishiyama T."/>
            <person name="Hasebe M."/>
            <person name="Maruyama T."/>
            <person name="Minagawa J."/>
            <person name="Obokata J."/>
            <person name="Shigenobu S."/>
        </authorList>
    </citation>
    <scope>NUCLEOTIDE SEQUENCE [LARGE SCALE GENOMIC DNA]</scope>
</reference>
<keyword evidence="2" id="KW-1185">Reference proteome</keyword>
<name>A0AAV4B441_9GAST</name>
<evidence type="ECO:0000313" key="2">
    <source>
        <dbReference type="Proteomes" id="UP000735302"/>
    </source>
</evidence>
<dbReference type="InterPro" id="IPR043128">
    <property type="entry name" value="Rev_trsase/Diguanyl_cyclase"/>
</dbReference>
<dbReference type="PANTHER" id="PTHR24559">
    <property type="entry name" value="TRANSPOSON TY3-I GAG-POL POLYPROTEIN"/>
    <property type="match status" value="1"/>
</dbReference>
<proteinExistence type="predicted"/>